<proteinExistence type="predicted"/>
<feature type="transmembrane region" description="Helical" evidence="1">
    <location>
        <begin position="464"/>
        <end position="487"/>
    </location>
</feature>
<reference evidence="4" key="3">
    <citation type="submission" date="2018-08" db="UniProtKB">
        <authorList>
            <consortium name="EnsemblPlants"/>
        </authorList>
    </citation>
    <scope>IDENTIFICATION</scope>
    <source>
        <strain evidence="4">cv. Bd21</strain>
    </source>
</reference>
<evidence type="ECO:0000313" key="3">
    <source>
        <dbReference type="EMBL" id="KQK04978.1"/>
    </source>
</evidence>
<dbReference type="EMBL" id="CM000881">
    <property type="protein sequence ID" value="KQK04978.1"/>
    <property type="molecule type" value="Genomic_DNA"/>
</dbReference>
<dbReference type="InterPro" id="IPR013187">
    <property type="entry name" value="F-box-assoc_dom_typ3"/>
</dbReference>
<dbReference type="PANTHER" id="PTHR31672">
    <property type="entry name" value="BNACNNG10540D PROTEIN"/>
    <property type="match status" value="1"/>
</dbReference>
<organism evidence="3">
    <name type="scientific">Brachypodium distachyon</name>
    <name type="common">Purple false brome</name>
    <name type="synonym">Trachynia distachya</name>
    <dbReference type="NCBI Taxonomy" id="15368"/>
    <lineage>
        <taxon>Eukaryota</taxon>
        <taxon>Viridiplantae</taxon>
        <taxon>Streptophyta</taxon>
        <taxon>Embryophyta</taxon>
        <taxon>Tracheophyta</taxon>
        <taxon>Spermatophyta</taxon>
        <taxon>Magnoliopsida</taxon>
        <taxon>Liliopsida</taxon>
        <taxon>Poales</taxon>
        <taxon>Poaceae</taxon>
        <taxon>BOP clade</taxon>
        <taxon>Pooideae</taxon>
        <taxon>Stipodae</taxon>
        <taxon>Brachypodieae</taxon>
        <taxon>Brachypodium</taxon>
    </lineage>
</organism>
<keyword evidence="1" id="KW-0472">Membrane</keyword>
<evidence type="ECO:0000313" key="5">
    <source>
        <dbReference type="Proteomes" id="UP000008810"/>
    </source>
</evidence>
<dbReference type="EnsemblPlants" id="KQK04978">
    <property type="protein sequence ID" value="KQK04978"/>
    <property type="gene ID" value="BRADI_2g17150v3"/>
</dbReference>
<dbReference type="NCBIfam" id="TIGR01640">
    <property type="entry name" value="F_box_assoc_1"/>
    <property type="match status" value="1"/>
</dbReference>
<dbReference type="SUPFAM" id="SSF81383">
    <property type="entry name" value="F-box domain"/>
    <property type="match status" value="1"/>
</dbReference>
<dbReference type="SMART" id="SM00256">
    <property type="entry name" value="FBOX"/>
    <property type="match status" value="1"/>
</dbReference>
<dbReference type="OrthoDB" id="591557at2759"/>
<evidence type="ECO:0000313" key="4">
    <source>
        <dbReference type="EnsemblPlants" id="KQK04978"/>
    </source>
</evidence>
<dbReference type="CDD" id="cd22157">
    <property type="entry name" value="F-box_AtFBW1-like"/>
    <property type="match status" value="1"/>
</dbReference>
<dbReference type="FunCoup" id="A0A0Q3QU36">
    <property type="interactions" value="6"/>
</dbReference>
<dbReference type="PROSITE" id="PS50181">
    <property type="entry name" value="FBOX"/>
    <property type="match status" value="1"/>
</dbReference>
<dbReference type="Pfam" id="PF08268">
    <property type="entry name" value="FBA_3"/>
    <property type="match status" value="1"/>
</dbReference>
<keyword evidence="1" id="KW-1133">Transmembrane helix</keyword>
<dbReference type="Pfam" id="PF00646">
    <property type="entry name" value="F-box"/>
    <property type="match status" value="1"/>
</dbReference>
<name>A0A0Q3QU36_BRADI</name>
<keyword evidence="5" id="KW-1185">Reference proteome</keyword>
<reference evidence="3 4" key="1">
    <citation type="journal article" date="2010" name="Nature">
        <title>Genome sequencing and analysis of the model grass Brachypodium distachyon.</title>
        <authorList>
            <consortium name="International Brachypodium Initiative"/>
        </authorList>
    </citation>
    <scope>NUCLEOTIDE SEQUENCE [LARGE SCALE GENOMIC DNA]</scope>
    <source>
        <strain evidence="3 4">Bd21</strain>
    </source>
</reference>
<dbReference type="AlphaFoldDB" id="A0A0Q3QU36"/>
<dbReference type="InterPro" id="IPR017451">
    <property type="entry name" value="F-box-assoc_interact_dom"/>
</dbReference>
<dbReference type="Gramene" id="KQK04978">
    <property type="protein sequence ID" value="KQK04978"/>
    <property type="gene ID" value="BRADI_2g17150v3"/>
</dbReference>
<dbReference type="InterPro" id="IPR001810">
    <property type="entry name" value="F-box_dom"/>
</dbReference>
<feature type="transmembrane region" description="Helical" evidence="1">
    <location>
        <begin position="507"/>
        <end position="531"/>
    </location>
</feature>
<accession>A0A0Q3QU36</accession>
<keyword evidence="1" id="KW-0812">Transmembrane</keyword>
<evidence type="ECO:0000259" key="2">
    <source>
        <dbReference type="PROSITE" id="PS50181"/>
    </source>
</evidence>
<dbReference type="PANTHER" id="PTHR31672:SF2">
    <property type="entry name" value="F-BOX DOMAIN-CONTAINING PROTEIN"/>
    <property type="match status" value="1"/>
</dbReference>
<dbReference type="InterPro" id="IPR036047">
    <property type="entry name" value="F-box-like_dom_sf"/>
</dbReference>
<protein>
    <recommendedName>
        <fullName evidence="2">F-box domain-containing protein</fullName>
    </recommendedName>
</protein>
<evidence type="ECO:0000256" key="1">
    <source>
        <dbReference type="SAM" id="Phobius"/>
    </source>
</evidence>
<dbReference type="Proteomes" id="UP000008810">
    <property type="component" value="Chromosome 2"/>
</dbReference>
<sequence length="549" mass="60747">MSTAEEYPTNNNNNKRRKKAAAVSLSGLPLPDDLITEVLLRLPIKSILRFRAVRRSWAALLSSKDFCSLHHMAISSKVSQPQPPKILLVSPTATRSAGTTSLYLTSPPSRSRPREDDLLFTLDDCPSPRPNSVDIVMPKPCYGLTLLYDAPERAYHVCNAATRAVTHLPPYTGPGLFSTAGLGFDARTREYKVLRLITQHFYDKEVISCDVYTPGASRWRPAAHGVPFSLLHFATSAITHAEMNSVPPVFANGFLHWLINPSLVVRRPRAAVLTFSLAEETFGSVRSPHFWTPGVLRSWAQSEKEHLVELDDQLCIVRDLRSGIPSASSLEIWKLLDYGNGGWSLSHRIELSSRHVGRELRDPQLVRVIGSVGGCGTGDKKIVIATSKHLYHEKFQKKLHTYDPRRRVLETILWGLAAAAQPQPSGQWHNFLVWLGGTTADNNGDPDGVVAAAAAAEPDQRSRGVFLCFAAFLFLAMMVITFTVLILSDDDEGRSPAKTKAGRQLQIAGQVFGFFFMIVGCFWGVFVLGFITEALEGNPEGKRTIDFFI</sequence>
<feature type="domain" description="F-box" evidence="2">
    <location>
        <begin position="24"/>
        <end position="69"/>
    </location>
</feature>
<gene>
    <name evidence="3" type="ORF">BRADI_2g17150v3</name>
</gene>
<dbReference type="InParanoid" id="A0A0Q3QU36"/>
<reference evidence="3" key="2">
    <citation type="submission" date="2017-06" db="EMBL/GenBank/DDBJ databases">
        <title>WGS assembly of Brachypodium distachyon.</title>
        <authorList>
            <consortium name="The International Brachypodium Initiative"/>
            <person name="Lucas S."/>
            <person name="Harmon-Smith M."/>
            <person name="Lail K."/>
            <person name="Tice H."/>
            <person name="Grimwood J."/>
            <person name="Bruce D."/>
            <person name="Barry K."/>
            <person name="Shu S."/>
            <person name="Lindquist E."/>
            <person name="Wang M."/>
            <person name="Pitluck S."/>
            <person name="Vogel J.P."/>
            <person name="Garvin D.F."/>
            <person name="Mockler T.C."/>
            <person name="Schmutz J."/>
            <person name="Rokhsar D."/>
            <person name="Bevan M.W."/>
        </authorList>
    </citation>
    <scope>NUCLEOTIDE SEQUENCE</scope>
    <source>
        <strain evidence="3">Bd21</strain>
    </source>
</reference>
<dbReference type="InterPro" id="IPR050796">
    <property type="entry name" value="SCF_F-box_component"/>
</dbReference>